<feature type="domain" description="FAD-binding oxidoreductase/transferase type 4 C-terminal" evidence="5">
    <location>
        <begin position="21"/>
        <end position="185"/>
    </location>
</feature>
<dbReference type="Pfam" id="PF02913">
    <property type="entry name" value="FAD-oxidase_C"/>
    <property type="match status" value="1"/>
</dbReference>
<dbReference type="OrthoDB" id="9811557at2"/>
<dbReference type="PANTHER" id="PTHR43716:SF2">
    <property type="entry name" value="BLL6224 PROTEIN"/>
    <property type="match status" value="1"/>
</dbReference>
<dbReference type="Gene3D" id="3.30.70.2190">
    <property type="match status" value="1"/>
</dbReference>
<keyword evidence="3" id="KW-0285">Flavoprotein</keyword>
<proteinExistence type="inferred from homology"/>
<name>A0A438AKW0_9RHOB</name>
<dbReference type="Proteomes" id="UP000285908">
    <property type="component" value="Unassembled WGS sequence"/>
</dbReference>
<dbReference type="Gene3D" id="3.30.70.2740">
    <property type="match status" value="1"/>
</dbReference>
<dbReference type="SUPFAM" id="SSF55103">
    <property type="entry name" value="FAD-linked oxidases, C-terminal domain"/>
    <property type="match status" value="1"/>
</dbReference>
<evidence type="ECO:0000256" key="4">
    <source>
        <dbReference type="ARBA" id="ARBA00022827"/>
    </source>
</evidence>
<reference evidence="6 7" key="1">
    <citation type="submission" date="2018-11" db="EMBL/GenBank/DDBJ databases">
        <title>Mesobaculum littorinae gen. nov., sp. nov., isolated from Littorina scabra that represents a novel genus of the order Rhodobacteraceae.</title>
        <authorList>
            <person name="Li F."/>
        </authorList>
    </citation>
    <scope>NUCLEOTIDE SEQUENCE [LARGE SCALE GENOMIC DNA]</scope>
    <source>
        <strain evidence="6 7">M0103</strain>
    </source>
</reference>
<dbReference type="GO" id="GO:0050660">
    <property type="term" value="F:flavin adenine dinucleotide binding"/>
    <property type="evidence" value="ECO:0007669"/>
    <property type="project" value="InterPro"/>
</dbReference>
<dbReference type="GO" id="GO:0022904">
    <property type="term" value="P:respiratory electron transport chain"/>
    <property type="evidence" value="ECO:0007669"/>
    <property type="project" value="TreeGrafter"/>
</dbReference>
<comment type="similarity">
    <text evidence="2">Belongs to the FAD-binding oxidoreductase/transferase type 4 family.</text>
</comment>
<dbReference type="InterPro" id="IPR051264">
    <property type="entry name" value="FAD-oxidored/transferase_4"/>
</dbReference>
<keyword evidence="4" id="KW-0274">FAD</keyword>
<keyword evidence="7" id="KW-1185">Reference proteome</keyword>
<evidence type="ECO:0000256" key="2">
    <source>
        <dbReference type="ARBA" id="ARBA00008000"/>
    </source>
</evidence>
<sequence>MPVGAGGISLLVGQVRYGGAATQDRFAATLMAAIEDGIVADAVIAGSGREATALWQLRKACTEWCFAQGRLVPHDISLPPMHLPAFCARAAGIVAAIDPGARSHIYGHLGDGNLHNLVQTAEGAAVSEAVNALVVEMGGSVTAEPGMGRGKARWLPLVADAPGIAAMARLKAAFDPRGILNPRRVLGAG</sequence>
<protein>
    <recommendedName>
        <fullName evidence="5">FAD-binding oxidoreductase/transferase type 4 C-terminal domain-containing protein</fullName>
    </recommendedName>
</protein>
<dbReference type="Gene3D" id="1.10.45.10">
    <property type="entry name" value="Vanillyl-alcohol Oxidase, Chain A, domain 4"/>
    <property type="match status" value="1"/>
</dbReference>
<dbReference type="PANTHER" id="PTHR43716">
    <property type="entry name" value="D-2-HYDROXYGLUTARATE DEHYDROGENASE, MITOCHONDRIAL"/>
    <property type="match status" value="1"/>
</dbReference>
<evidence type="ECO:0000256" key="1">
    <source>
        <dbReference type="ARBA" id="ARBA00001974"/>
    </source>
</evidence>
<dbReference type="RefSeq" id="WP_127904677.1">
    <property type="nucleotide sequence ID" value="NZ_RQXX01000001.1"/>
</dbReference>
<organism evidence="6 7">
    <name type="scientific">Mesobaculum littorinae</name>
    <dbReference type="NCBI Taxonomy" id="2486419"/>
    <lineage>
        <taxon>Bacteria</taxon>
        <taxon>Pseudomonadati</taxon>
        <taxon>Pseudomonadota</taxon>
        <taxon>Alphaproteobacteria</taxon>
        <taxon>Rhodobacterales</taxon>
        <taxon>Roseobacteraceae</taxon>
        <taxon>Mesobaculum</taxon>
    </lineage>
</organism>
<dbReference type="FunFam" id="1.10.45.10:FF:000001">
    <property type="entry name" value="D-lactate dehydrogenase mitochondrial"/>
    <property type="match status" value="1"/>
</dbReference>
<comment type="cofactor">
    <cofactor evidence="1">
        <name>FAD</name>
        <dbReference type="ChEBI" id="CHEBI:57692"/>
    </cofactor>
</comment>
<evidence type="ECO:0000313" key="6">
    <source>
        <dbReference type="EMBL" id="RVV99236.1"/>
    </source>
</evidence>
<dbReference type="EMBL" id="RQXX01000001">
    <property type="protein sequence ID" value="RVV99236.1"/>
    <property type="molecule type" value="Genomic_DNA"/>
</dbReference>
<evidence type="ECO:0000313" key="7">
    <source>
        <dbReference type="Proteomes" id="UP000285908"/>
    </source>
</evidence>
<accession>A0A438AKW0</accession>
<dbReference type="GO" id="GO:0003824">
    <property type="term" value="F:catalytic activity"/>
    <property type="evidence" value="ECO:0007669"/>
    <property type="project" value="InterPro"/>
</dbReference>
<dbReference type="InterPro" id="IPR016164">
    <property type="entry name" value="FAD-linked_Oxase-like_C"/>
</dbReference>
<dbReference type="InterPro" id="IPR004113">
    <property type="entry name" value="FAD-bd_oxidored_4_C"/>
</dbReference>
<evidence type="ECO:0000256" key="3">
    <source>
        <dbReference type="ARBA" id="ARBA00022630"/>
    </source>
</evidence>
<gene>
    <name evidence="6" type="ORF">EKE94_00625</name>
</gene>
<evidence type="ECO:0000259" key="5">
    <source>
        <dbReference type="Pfam" id="PF02913"/>
    </source>
</evidence>
<dbReference type="InterPro" id="IPR016171">
    <property type="entry name" value="Vanillyl_alc_oxidase_C-sub2"/>
</dbReference>
<dbReference type="AlphaFoldDB" id="A0A438AKW0"/>
<comment type="caution">
    <text evidence="6">The sequence shown here is derived from an EMBL/GenBank/DDBJ whole genome shotgun (WGS) entry which is preliminary data.</text>
</comment>